<sequence length="80" mass="8632">MSSPLPDSDSSTFGQLRSRRGLPPLKVAIPNVTVVSSPTSATKPSQHRLDLDLSPDAQQSFNVSQALEAITQCLDRIDQL</sequence>
<evidence type="ECO:0000313" key="2">
    <source>
        <dbReference type="Proteomes" id="UP001165186"/>
    </source>
</evidence>
<comment type="caution">
    <text evidence="1">The sequence shown here is derived from an EMBL/GenBank/DDBJ whole genome shotgun (WGS) entry which is preliminary data.</text>
</comment>
<keyword evidence="2" id="KW-1185">Reference proteome</keyword>
<reference evidence="1" key="1">
    <citation type="submission" date="2024-09" db="EMBL/GenBank/DDBJ databases">
        <title>Draft Genome Sequences of Neofusicoccum parvum.</title>
        <authorList>
            <person name="Ashida A."/>
            <person name="Camagna M."/>
            <person name="Tanaka A."/>
            <person name="Takemoto D."/>
        </authorList>
    </citation>
    <scope>NUCLEOTIDE SEQUENCE</scope>
    <source>
        <strain evidence="1">PPO83</strain>
    </source>
</reference>
<accession>A0ACB5S6Q5</accession>
<dbReference type="EMBL" id="BSXG01000047">
    <property type="protein sequence ID" value="GME28420.1"/>
    <property type="molecule type" value="Genomic_DNA"/>
</dbReference>
<proteinExistence type="predicted"/>
<organism evidence="1 2">
    <name type="scientific">Neofusicoccum parvum</name>
    <dbReference type="NCBI Taxonomy" id="310453"/>
    <lineage>
        <taxon>Eukaryota</taxon>
        <taxon>Fungi</taxon>
        <taxon>Dikarya</taxon>
        <taxon>Ascomycota</taxon>
        <taxon>Pezizomycotina</taxon>
        <taxon>Dothideomycetes</taxon>
        <taxon>Dothideomycetes incertae sedis</taxon>
        <taxon>Botryosphaeriales</taxon>
        <taxon>Botryosphaeriaceae</taxon>
        <taxon>Neofusicoccum</taxon>
    </lineage>
</organism>
<evidence type="ECO:0000313" key="1">
    <source>
        <dbReference type="EMBL" id="GME28420.1"/>
    </source>
</evidence>
<dbReference type="Proteomes" id="UP001165186">
    <property type="component" value="Unassembled WGS sequence"/>
</dbReference>
<gene>
    <name evidence="1" type="primary">g8720</name>
    <name evidence="1" type="ORF">NpPPO83_00008720</name>
</gene>
<protein>
    <submittedName>
        <fullName evidence="1">Uncharacterized protein</fullName>
    </submittedName>
</protein>
<name>A0ACB5S6Q5_9PEZI</name>